<proteinExistence type="predicted"/>
<gene>
    <name evidence="1" type="ORF">GMDG_05990</name>
</gene>
<protein>
    <submittedName>
        <fullName evidence="1">Uncharacterized protein</fullName>
    </submittedName>
</protein>
<evidence type="ECO:0000313" key="1">
    <source>
        <dbReference type="EMBL" id="ELR03164.1"/>
    </source>
</evidence>
<accession>L8FRJ3</accession>
<dbReference type="VEuPathDB" id="FungiDB:GMDG_05990"/>
<dbReference type="InParanoid" id="L8FRJ3"/>
<evidence type="ECO:0000313" key="2">
    <source>
        <dbReference type="Proteomes" id="UP000011064"/>
    </source>
</evidence>
<dbReference type="HOGENOM" id="CLU_1797294_0_0_1"/>
<name>L8FRJ3_PSED2</name>
<organism evidence="1 2">
    <name type="scientific">Pseudogymnoascus destructans (strain ATCC MYA-4855 / 20631-21)</name>
    <name type="common">Bat white-nose syndrome fungus</name>
    <name type="synonym">Geomyces destructans</name>
    <dbReference type="NCBI Taxonomy" id="658429"/>
    <lineage>
        <taxon>Eukaryota</taxon>
        <taxon>Fungi</taxon>
        <taxon>Dikarya</taxon>
        <taxon>Ascomycota</taxon>
        <taxon>Pezizomycotina</taxon>
        <taxon>Leotiomycetes</taxon>
        <taxon>Thelebolales</taxon>
        <taxon>Thelebolaceae</taxon>
        <taxon>Pseudogymnoascus</taxon>
    </lineage>
</organism>
<sequence>MPKTHLPHHSQPYQRRPGPTAIRARIGDCQGWELHIFTTLRRSIGCREVDAQPPSSSSAMISFLLVRNLQASGMMPAVGIETKREPDSCLFPGSDLASHTNCPEMPGDKDTIVFFFFLISYPHLPAVSRANHEAEQRTQYYPQD</sequence>
<reference evidence="2" key="1">
    <citation type="submission" date="2010-09" db="EMBL/GenBank/DDBJ databases">
        <title>The genome sequence of Geomyces destructans 20631-21.</title>
        <authorList>
            <consortium name="The Broad Institute Genome Sequencing Platform"/>
            <person name="Cuomo C.A."/>
            <person name="Blehert D.S."/>
            <person name="Lorch J.M."/>
            <person name="Young S.K."/>
            <person name="Zeng Q."/>
            <person name="Gargeya S."/>
            <person name="Fitzgerald M."/>
            <person name="Haas B."/>
            <person name="Abouelleil A."/>
            <person name="Alvarado L."/>
            <person name="Arachchi H.M."/>
            <person name="Berlin A."/>
            <person name="Brown A."/>
            <person name="Chapman S.B."/>
            <person name="Chen Z."/>
            <person name="Dunbar C."/>
            <person name="Freedman E."/>
            <person name="Gearin G."/>
            <person name="Gellesch M."/>
            <person name="Goldberg J."/>
            <person name="Griggs A."/>
            <person name="Gujja S."/>
            <person name="Heiman D."/>
            <person name="Howarth C."/>
            <person name="Larson L."/>
            <person name="Lui A."/>
            <person name="MacDonald P.J.P."/>
            <person name="Montmayeur A."/>
            <person name="Murphy C."/>
            <person name="Neiman D."/>
            <person name="Pearson M."/>
            <person name="Priest M."/>
            <person name="Roberts A."/>
            <person name="Saif S."/>
            <person name="Shea T."/>
            <person name="Shenoy N."/>
            <person name="Sisk P."/>
            <person name="Stolte C."/>
            <person name="Sykes S."/>
            <person name="Wortman J."/>
            <person name="Nusbaum C."/>
            <person name="Birren B."/>
        </authorList>
    </citation>
    <scope>NUCLEOTIDE SEQUENCE [LARGE SCALE GENOMIC DNA]</scope>
    <source>
        <strain evidence="2">ATCC MYA-4855 / 20631-21</strain>
    </source>
</reference>
<dbReference type="EMBL" id="GL573307">
    <property type="protein sequence ID" value="ELR03164.1"/>
    <property type="molecule type" value="Genomic_DNA"/>
</dbReference>
<dbReference type="AlphaFoldDB" id="L8FRJ3"/>
<keyword evidence="2" id="KW-1185">Reference proteome</keyword>
<dbReference type="Proteomes" id="UP000011064">
    <property type="component" value="Unassembled WGS sequence"/>
</dbReference>